<dbReference type="Proteomes" id="UP000677803">
    <property type="component" value="Unassembled WGS sequence"/>
</dbReference>
<feature type="region of interest" description="Disordered" evidence="1">
    <location>
        <begin position="224"/>
        <end position="264"/>
    </location>
</feature>
<comment type="caution">
    <text evidence="2">The sequence shown here is derived from an EMBL/GenBank/DDBJ whole genome shotgun (WGS) entry which is preliminary data.</text>
</comment>
<dbReference type="PANTHER" id="PTHR18949">
    <property type="entry name" value="CALDESMON"/>
    <property type="match status" value="1"/>
</dbReference>
<dbReference type="GO" id="GO:0006936">
    <property type="term" value="P:muscle contraction"/>
    <property type="evidence" value="ECO:0007669"/>
    <property type="project" value="InterPro"/>
</dbReference>
<dbReference type="EMBL" id="CAJRST010022223">
    <property type="protein sequence ID" value="CAG5958566.1"/>
    <property type="molecule type" value="Genomic_DNA"/>
</dbReference>
<sequence length="439" mass="49430">MVPFPVSFVLPFPVFRLTAQRSVEDAEEIERERRRRAREALRQGNGAPPPGEPSPERGGPAENMFDSDLKPNGFPSLDEDEGFSDWTQLRERRRQQRLQELNQGAEEEEEEEEEEDTRKKSAPTKAKQLSNTAFGQTQREDRDETDTPRKETEKKKEFEKTETEKSGEEKEEEQRRMTMNASIPKRSNEIQRAHTEVAKRKEVKVSYTSKVLLRQEVKHGVVNGDGTTAEVTSHTRKSNRSNSVSSDGDETFSPFSPKVSTHKITERTESLNRSLKKSNSFKKTQPLVLLAKIDDRMEQYAHAVENSQEPRPVRASLSDLPNSPEVVSSTKGLFEAGEAWSQSPSKGPTCKDTEGLKVGVASLITHWVKGSSDAGGKQLNCRPSDVKHGDVMQKKNMWEIIGDASGKPEQRNKGSTASKKYKFVVTGHGKYEKISVDDQ</sequence>
<dbReference type="InterPro" id="IPR006017">
    <property type="entry name" value="Caldesmon"/>
</dbReference>
<dbReference type="PANTHER" id="PTHR18949:SF1">
    <property type="entry name" value="LYMPHOCYTE-SPECIFIC PROTEIN 1"/>
    <property type="match status" value="1"/>
</dbReference>
<feature type="compositionally biased region" description="Basic and acidic residues" evidence="1">
    <location>
        <begin position="138"/>
        <end position="176"/>
    </location>
</feature>
<protein>
    <submittedName>
        <fullName evidence="2">(Atlantic silverside) hypothetical protein</fullName>
    </submittedName>
</protein>
<feature type="compositionally biased region" description="Basic and acidic residues" evidence="1">
    <location>
        <begin position="186"/>
        <end position="202"/>
    </location>
</feature>
<gene>
    <name evidence="2" type="ORF">MMEN_LOCUS15430</name>
</gene>
<dbReference type="AlphaFoldDB" id="A0A8S4BHV6"/>
<reference evidence="2" key="1">
    <citation type="submission" date="2021-05" db="EMBL/GenBank/DDBJ databases">
        <authorList>
            <person name="Tigano A."/>
        </authorList>
    </citation>
    <scope>NUCLEOTIDE SEQUENCE</scope>
</reference>
<dbReference type="OrthoDB" id="9947942at2759"/>
<proteinExistence type="predicted"/>
<feature type="compositionally biased region" description="Acidic residues" evidence="1">
    <location>
        <begin position="105"/>
        <end position="115"/>
    </location>
</feature>
<dbReference type="GO" id="GO:0003779">
    <property type="term" value="F:actin binding"/>
    <property type="evidence" value="ECO:0007669"/>
    <property type="project" value="InterPro"/>
</dbReference>
<feature type="region of interest" description="Disordered" evidence="1">
    <location>
        <begin position="304"/>
        <end position="326"/>
    </location>
</feature>
<name>A0A8S4BHV6_9TELE</name>
<dbReference type="GO" id="GO:0017022">
    <property type="term" value="F:myosin binding"/>
    <property type="evidence" value="ECO:0007669"/>
    <property type="project" value="InterPro"/>
</dbReference>
<keyword evidence="3" id="KW-1185">Reference proteome</keyword>
<evidence type="ECO:0000256" key="1">
    <source>
        <dbReference type="SAM" id="MobiDB-lite"/>
    </source>
</evidence>
<dbReference type="InterPro" id="IPR006018">
    <property type="entry name" value="Caldesmon_LSP"/>
</dbReference>
<evidence type="ECO:0000313" key="2">
    <source>
        <dbReference type="EMBL" id="CAG5958566.1"/>
    </source>
</evidence>
<accession>A0A8S4BHV6</accession>
<dbReference type="PRINTS" id="PR01076">
    <property type="entry name" value="CALDESMON"/>
</dbReference>
<feature type="region of interest" description="Disordered" evidence="1">
    <location>
        <begin position="23"/>
        <end position="202"/>
    </location>
</feature>
<evidence type="ECO:0000313" key="3">
    <source>
        <dbReference type="Proteomes" id="UP000677803"/>
    </source>
</evidence>
<organism evidence="2 3">
    <name type="scientific">Menidia menidia</name>
    <name type="common">Atlantic silverside</name>
    <dbReference type="NCBI Taxonomy" id="238744"/>
    <lineage>
        <taxon>Eukaryota</taxon>
        <taxon>Metazoa</taxon>
        <taxon>Chordata</taxon>
        <taxon>Craniata</taxon>
        <taxon>Vertebrata</taxon>
        <taxon>Euteleostomi</taxon>
        <taxon>Actinopterygii</taxon>
        <taxon>Neopterygii</taxon>
        <taxon>Teleostei</taxon>
        <taxon>Neoteleostei</taxon>
        <taxon>Acanthomorphata</taxon>
        <taxon>Ovalentaria</taxon>
        <taxon>Atherinomorphae</taxon>
        <taxon>Atheriniformes</taxon>
        <taxon>Atherinopsidae</taxon>
        <taxon>Menidiinae</taxon>
        <taxon>Menidia</taxon>
    </lineage>
</organism>
<dbReference type="Pfam" id="PF02029">
    <property type="entry name" value="Caldesmon"/>
    <property type="match status" value="1"/>
</dbReference>
<dbReference type="GO" id="GO:0005516">
    <property type="term" value="F:calmodulin binding"/>
    <property type="evidence" value="ECO:0007669"/>
    <property type="project" value="InterPro"/>
</dbReference>